<dbReference type="InterPro" id="IPR032808">
    <property type="entry name" value="DoxX"/>
</dbReference>
<accession>A0A6J4H7V2</accession>
<protein>
    <submittedName>
        <fullName evidence="8">Putative membrane protein</fullName>
    </submittedName>
</protein>
<feature type="transmembrane region" description="Helical" evidence="7">
    <location>
        <begin position="44"/>
        <end position="67"/>
    </location>
</feature>
<sequence length="164" mass="16809">MEAPACAGHLSDIAILLRKPAMPETQTTAPYAVALLRISQGIMLLAHGAVLKLGTFGLAGTMGYFGSIGYPPVLGAIVTFAEILGGLALIAGFATRWVSLALIPILLGATLQHAGNGWLFNVTGGGWEYPAFWTVTLLVQAGLGAGAWALDGARPVAKRAALAA</sequence>
<feature type="transmembrane region" description="Helical" evidence="7">
    <location>
        <begin position="100"/>
        <end position="119"/>
    </location>
</feature>
<dbReference type="Pfam" id="PF07681">
    <property type="entry name" value="DoxX"/>
    <property type="match status" value="1"/>
</dbReference>
<organism evidence="8">
    <name type="scientific">uncultured Craurococcus sp</name>
    <dbReference type="NCBI Taxonomy" id="1135998"/>
    <lineage>
        <taxon>Bacteria</taxon>
        <taxon>Pseudomonadati</taxon>
        <taxon>Pseudomonadota</taxon>
        <taxon>Alphaproteobacteria</taxon>
        <taxon>Acetobacterales</taxon>
        <taxon>Acetobacteraceae</taxon>
        <taxon>Craurococcus</taxon>
        <taxon>environmental samples</taxon>
    </lineage>
</organism>
<comment type="similarity">
    <text evidence="2">Belongs to the DoxX family.</text>
</comment>
<dbReference type="AlphaFoldDB" id="A0A6J4H7V2"/>
<keyword evidence="4 7" id="KW-0812">Transmembrane</keyword>
<evidence type="ECO:0000256" key="2">
    <source>
        <dbReference type="ARBA" id="ARBA00006679"/>
    </source>
</evidence>
<keyword evidence="6 7" id="KW-0472">Membrane</keyword>
<dbReference type="PANTHER" id="PTHR33452">
    <property type="entry name" value="OXIDOREDUCTASE CATD-RELATED"/>
    <property type="match status" value="1"/>
</dbReference>
<evidence type="ECO:0000256" key="3">
    <source>
        <dbReference type="ARBA" id="ARBA00022475"/>
    </source>
</evidence>
<evidence type="ECO:0000256" key="1">
    <source>
        <dbReference type="ARBA" id="ARBA00004651"/>
    </source>
</evidence>
<keyword evidence="3" id="KW-1003">Cell membrane</keyword>
<evidence type="ECO:0000256" key="4">
    <source>
        <dbReference type="ARBA" id="ARBA00022692"/>
    </source>
</evidence>
<dbReference type="InterPro" id="IPR051907">
    <property type="entry name" value="DoxX-like_oxidoreductase"/>
</dbReference>
<proteinExistence type="inferred from homology"/>
<evidence type="ECO:0000256" key="6">
    <source>
        <dbReference type="ARBA" id="ARBA00023136"/>
    </source>
</evidence>
<evidence type="ECO:0000256" key="7">
    <source>
        <dbReference type="SAM" id="Phobius"/>
    </source>
</evidence>
<gene>
    <name evidence="8" type="ORF">AVDCRST_MAG27-120</name>
</gene>
<keyword evidence="5 7" id="KW-1133">Transmembrane helix</keyword>
<name>A0A6J4H7V2_9PROT</name>
<dbReference type="EMBL" id="CADCTD010000005">
    <property type="protein sequence ID" value="CAA9217362.1"/>
    <property type="molecule type" value="Genomic_DNA"/>
</dbReference>
<reference evidence="8" key="1">
    <citation type="submission" date="2020-02" db="EMBL/GenBank/DDBJ databases">
        <authorList>
            <person name="Meier V. D."/>
        </authorList>
    </citation>
    <scope>NUCLEOTIDE SEQUENCE</scope>
    <source>
        <strain evidence="8">AVDCRST_MAG27</strain>
    </source>
</reference>
<dbReference type="PANTHER" id="PTHR33452:SF1">
    <property type="entry name" value="INNER MEMBRANE PROTEIN YPHA-RELATED"/>
    <property type="match status" value="1"/>
</dbReference>
<dbReference type="GO" id="GO:0005886">
    <property type="term" value="C:plasma membrane"/>
    <property type="evidence" value="ECO:0007669"/>
    <property type="project" value="UniProtKB-SubCell"/>
</dbReference>
<comment type="subcellular location">
    <subcellularLocation>
        <location evidence="1">Cell membrane</location>
        <topology evidence="1">Multi-pass membrane protein</topology>
    </subcellularLocation>
</comment>
<feature type="transmembrane region" description="Helical" evidence="7">
    <location>
        <begin position="73"/>
        <end position="93"/>
    </location>
</feature>
<feature type="transmembrane region" description="Helical" evidence="7">
    <location>
        <begin position="131"/>
        <end position="150"/>
    </location>
</feature>
<evidence type="ECO:0000256" key="5">
    <source>
        <dbReference type="ARBA" id="ARBA00022989"/>
    </source>
</evidence>
<evidence type="ECO:0000313" key="8">
    <source>
        <dbReference type="EMBL" id="CAA9217362.1"/>
    </source>
</evidence>